<feature type="compositionally biased region" description="Low complexity" evidence="1">
    <location>
        <begin position="46"/>
        <end position="63"/>
    </location>
</feature>
<protein>
    <submittedName>
        <fullName evidence="2">Uncharacterized protein</fullName>
    </submittedName>
</protein>
<accession>A0ABQ8EBP6</accession>
<evidence type="ECO:0000256" key="1">
    <source>
        <dbReference type="SAM" id="MobiDB-lite"/>
    </source>
</evidence>
<organism evidence="2 3">
    <name type="scientific">Brassica napus</name>
    <name type="common">Rape</name>
    <dbReference type="NCBI Taxonomy" id="3708"/>
    <lineage>
        <taxon>Eukaryota</taxon>
        <taxon>Viridiplantae</taxon>
        <taxon>Streptophyta</taxon>
        <taxon>Embryophyta</taxon>
        <taxon>Tracheophyta</taxon>
        <taxon>Spermatophyta</taxon>
        <taxon>Magnoliopsida</taxon>
        <taxon>eudicotyledons</taxon>
        <taxon>Gunneridae</taxon>
        <taxon>Pentapetalae</taxon>
        <taxon>rosids</taxon>
        <taxon>malvids</taxon>
        <taxon>Brassicales</taxon>
        <taxon>Brassicaceae</taxon>
        <taxon>Brassiceae</taxon>
        <taxon>Brassica</taxon>
    </lineage>
</organism>
<feature type="compositionally biased region" description="Polar residues" evidence="1">
    <location>
        <begin position="282"/>
        <end position="303"/>
    </location>
</feature>
<feature type="region of interest" description="Disordered" evidence="1">
    <location>
        <begin position="23"/>
        <end position="84"/>
    </location>
</feature>
<sequence>MKKWWHPTNTRRRRSCVSRLIDDDTHPLNEHTNETVQHPGRRSLQRGRQNSQSSIRRGSGSQRSGEHSRLPIRSGSGSSGGRRRQFFETTIQDTIAGYTEFQRQSLQQLHPCAFDQENYDEWKNAEEIFLALNISKRKILLDIIDEDKLQLLEAMAGVSRNNEDVPKQLVHMVNSGVHHQLLNNGVPHHFFSNRAHYQTLNNGAHIKMFHDGEHHLMLNNGWGTSPNASQWETPLNASQWGLSPNTSGWGISSNFQQGGLSRTNPTNVEYGFSVGGEEESVRNTQQENNTEVETSPNDNSGHISHTPRPGGLFNIWRTSININESHQNYSEDKD</sequence>
<proteinExistence type="predicted"/>
<feature type="compositionally biased region" description="Polar residues" evidence="1">
    <location>
        <begin position="256"/>
        <end position="267"/>
    </location>
</feature>
<evidence type="ECO:0000313" key="3">
    <source>
        <dbReference type="Proteomes" id="UP000824890"/>
    </source>
</evidence>
<dbReference type="Proteomes" id="UP000824890">
    <property type="component" value="Unassembled WGS sequence"/>
</dbReference>
<dbReference type="EMBL" id="JAGKQM010000002">
    <property type="protein sequence ID" value="KAH0939030.1"/>
    <property type="molecule type" value="Genomic_DNA"/>
</dbReference>
<keyword evidence="3" id="KW-1185">Reference proteome</keyword>
<feature type="region of interest" description="Disordered" evidence="1">
    <location>
        <begin position="256"/>
        <end position="310"/>
    </location>
</feature>
<gene>
    <name evidence="2" type="ORF">HID58_006491</name>
</gene>
<evidence type="ECO:0000313" key="2">
    <source>
        <dbReference type="EMBL" id="KAH0939030.1"/>
    </source>
</evidence>
<comment type="caution">
    <text evidence="2">The sequence shown here is derived from an EMBL/GenBank/DDBJ whole genome shotgun (WGS) entry which is preliminary data.</text>
</comment>
<reference evidence="2 3" key="1">
    <citation type="submission" date="2021-05" db="EMBL/GenBank/DDBJ databases">
        <title>Genome Assembly of Synthetic Allotetraploid Brassica napus Reveals Homoeologous Exchanges between Subgenomes.</title>
        <authorList>
            <person name="Davis J.T."/>
        </authorList>
    </citation>
    <scope>NUCLEOTIDE SEQUENCE [LARGE SCALE GENOMIC DNA]</scope>
    <source>
        <strain evidence="3">cv. Da-Ae</strain>
        <tissue evidence="2">Seedling</tissue>
    </source>
</reference>
<feature type="compositionally biased region" description="Basic and acidic residues" evidence="1">
    <location>
        <begin position="23"/>
        <end position="33"/>
    </location>
</feature>
<name>A0ABQ8EBP6_BRANA</name>